<sequence>MHKILEDIICSSQERARQLQPEPFTTKAKSFKKSIEKAQESGLVPIISEVKPASPTHNFKKITPVYAAQIAGEMERAGACAISVLTEPNYFHGSIENLKSVREQVNLPVLRKDFIVSKNQIIEVETDMVLLIAGVLHKQLDKFITEVEKTGAMPIVEVHAPEELREVLSTDAQIIGINNRNLNTFEIDLEAVKQIAPIIRKERPDAIIIAESGVRTPEDALQMIENGADAILIGSAIMEGDAYTNTYKLVHARKGL</sequence>
<comment type="catalytic activity">
    <reaction evidence="1">
        <text>1-(2-carboxyphenylamino)-1-deoxy-D-ribulose 5-phosphate + H(+) = (1S,2R)-1-C-(indol-3-yl)glycerol 3-phosphate + CO2 + H2O</text>
        <dbReference type="Rhea" id="RHEA:23476"/>
        <dbReference type="ChEBI" id="CHEBI:15377"/>
        <dbReference type="ChEBI" id="CHEBI:15378"/>
        <dbReference type="ChEBI" id="CHEBI:16526"/>
        <dbReference type="ChEBI" id="CHEBI:58613"/>
        <dbReference type="ChEBI" id="CHEBI:58866"/>
        <dbReference type="EC" id="4.1.1.48"/>
    </reaction>
</comment>
<comment type="similarity">
    <text evidence="3">Belongs to the TrpC family.</text>
</comment>
<dbReference type="PROSITE" id="PS00614">
    <property type="entry name" value="IGPS"/>
    <property type="match status" value="1"/>
</dbReference>
<reference evidence="12" key="1">
    <citation type="journal article" date="2020" name="MBio">
        <title>'Candidatus Ethanoperedens,' a Thermophilic Genus of Archaea Mediating the Anaerobic Oxidation of Ethane.</title>
        <authorList>
            <person name="Hahn C.J."/>
            <person name="Laso-Perez R."/>
            <person name="Vulcano F."/>
            <person name="Vaziourakis K.M."/>
            <person name="Stokke R."/>
            <person name="Steen I.H."/>
            <person name="Teske A."/>
            <person name="Boetius A."/>
            <person name="Liebeke M."/>
            <person name="Amann R."/>
            <person name="Knittel K."/>
            <person name="Wegener G."/>
        </authorList>
    </citation>
    <scope>NUCLEOTIDE SEQUENCE</scope>
    <source>
        <strain evidence="12">GoM-Arc1-LC-WB58</strain>
    </source>
</reference>
<dbReference type="PANTHER" id="PTHR22854:SF2">
    <property type="entry name" value="INDOLE-3-GLYCEROL-PHOSPHATE SYNTHASE"/>
    <property type="match status" value="1"/>
</dbReference>
<proteinExistence type="inferred from homology"/>
<dbReference type="InterPro" id="IPR045186">
    <property type="entry name" value="Indole-3-glycerol_P_synth"/>
</dbReference>
<dbReference type="GO" id="GO:0000162">
    <property type="term" value="P:L-tryptophan biosynthetic process"/>
    <property type="evidence" value="ECO:0007669"/>
    <property type="project" value="UniProtKB-UniPathway"/>
</dbReference>
<dbReference type="InterPro" id="IPR013798">
    <property type="entry name" value="Indole-3-glycerol_P_synth_dom"/>
</dbReference>
<evidence type="ECO:0000256" key="10">
    <source>
        <dbReference type="ARBA" id="ARBA00023239"/>
    </source>
</evidence>
<dbReference type="PANTHER" id="PTHR22854">
    <property type="entry name" value="TRYPTOPHAN BIOSYNTHESIS PROTEIN"/>
    <property type="match status" value="1"/>
</dbReference>
<evidence type="ECO:0000259" key="11">
    <source>
        <dbReference type="Pfam" id="PF00218"/>
    </source>
</evidence>
<dbReference type="EC" id="4.1.1.48" evidence="4"/>
<dbReference type="InterPro" id="IPR013785">
    <property type="entry name" value="Aldolase_TIM"/>
</dbReference>
<evidence type="ECO:0000256" key="7">
    <source>
        <dbReference type="ARBA" id="ARBA00022793"/>
    </source>
</evidence>
<evidence type="ECO:0000256" key="9">
    <source>
        <dbReference type="ARBA" id="ARBA00023141"/>
    </source>
</evidence>
<evidence type="ECO:0000313" key="12">
    <source>
        <dbReference type="EMBL" id="NMG82672.1"/>
    </source>
</evidence>
<dbReference type="GO" id="GO:0004640">
    <property type="term" value="F:phosphoribosylanthranilate isomerase activity"/>
    <property type="evidence" value="ECO:0007669"/>
    <property type="project" value="TreeGrafter"/>
</dbReference>
<dbReference type="SUPFAM" id="SSF51366">
    <property type="entry name" value="Ribulose-phoshate binding barrel"/>
    <property type="match status" value="1"/>
</dbReference>
<protein>
    <recommendedName>
        <fullName evidence="5">Indole-3-glycerol phosphate synthase</fullName>
        <ecNumber evidence="4">4.1.1.48</ecNumber>
    </recommendedName>
</protein>
<accession>A0A848D966</accession>
<keyword evidence="8" id="KW-0822">Tryptophan biosynthesis</keyword>
<evidence type="ECO:0000256" key="4">
    <source>
        <dbReference type="ARBA" id="ARBA00012362"/>
    </source>
</evidence>
<gene>
    <name evidence="12" type="ORF">GIS02_00495</name>
</gene>
<evidence type="ECO:0000256" key="5">
    <source>
        <dbReference type="ARBA" id="ARBA00018080"/>
    </source>
</evidence>
<evidence type="ECO:0000313" key="13">
    <source>
        <dbReference type="Proteomes" id="UP000606580"/>
    </source>
</evidence>
<keyword evidence="10" id="KW-0456">Lyase</keyword>
<keyword evidence="6" id="KW-0028">Amino-acid biosynthesis</keyword>
<evidence type="ECO:0000256" key="1">
    <source>
        <dbReference type="ARBA" id="ARBA00001633"/>
    </source>
</evidence>
<dbReference type="Gene3D" id="3.20.20.70">
    <property type="entry name" value="Aldolase class I"/>
    <property type="match status" value="1"/>
</dbReference>
<feature type="domain" description="Indole-3-glycerol phosphate synthase" evidence="11">
    <location>
        <begin position="18"/>
        <end position="243"/>
    </location>
</feature>
<evidence type="ECO:0000256" key="2">
    <source>
        <dbReference type="ARBA" id="ARBA00004696"/>
    </source>
</evidence>
<name>A0A848D966_9EURY</name>
<evidence type="ECO:0000256" key="8">
    <source>
        <dbReference type="ARBA" id="ARBA00022822"/>
    </source>
</evidence>
<dbReference type="Pfam" id="PF00218">
    <property type="entry name" value="IGPS"/>
    <property type="match status" value="1"/>
</dbReference>
<organism evidence="12 13">
    <name type="scientific">Candidatus Ethanoperedens thermophilum</name>
    <dbReference type="NCBI Taxonomy" id="2766897"/>
    <lineage>
        <taxon>Archaea</taxon>
        <taxon>Methanobacteriati</taxon>
        <taxon>Methanobacteriota</taxon>
        <taxon>Stenosarchaea group</taxon>
        <taxon>Methanomicrobia</taxon>
        <taxon>Methanosarcinales</taxon>
        <taxon>Methanosarcinales incertae sedis</taxon>
        <taxon>GOM Arc I cluster</taxon>
        <taxon>Candidatus Ethanoperedens</taxon>
    </lineage>
</organism>
<evidence type="ECO:0000256" key="6">
    <source>
        <dbReference type="ARBA" id="ARBA00022605"/>
    </source>
</evidence>
<dbReference type="EMBL" id="WNEG01000015">
    <property type="protein sequence ID" value="NMG82672.1"/>
    <property type="molecule type" value="Genomic_DNA"/>
</dbReference>
<dbReference type="InterPro" id="IPR001468">
    <property type="entry name" value="Indole-3-GlycerolPSynthase_CS"/>
</dbReference>
<dbReference type="InterPro" id="IPR011060">
    <property type="entry name" value="RibuloseP-bd_barrel"/>
</dbReference>
<dbReference type="Proteomes" id="UP000606580">
    <property type="component" value="Unassembled WGS sequence"/>
</dbReference>
<comment type="caution">
    <text evidence="12">The sequence shown here is derived from an EMBL/GenBank/DDBJ whole genome shotgun (WGS) entry which is preliminary data.</text>
</comment>
<evidence type="ECO:0000256" key="3">
    <source>
        <dbReference type="ARBA" id="ARBA00008737"/>
    </source>
</evidence>
<dbReference type="CDD" id="cd00331">
    <property type="entry name" value="IGPS"/>
    <property type="match status" value="1"/>
</dbReference>
<dbReference type="UniPathway" id="UPA00035">
    <property type="reaction ID" value="UER00043"/>
</dbReference>
<dbReference type="GO" id="GO:0004425">
    <property type="term" value="F:indole-3-glycerol-phosphate synthase activity"/>
    <property type="evidence" value="ECO:0007669"/>
    <property type="project" value="UniProtKB-EC"/>
</dbReference>
<keyword evidence="9" id="KW-0057">Aromatic amino acid biosynthesis</keyword>
<dbReference type="AlphaFoldDB" id="A0A848D966"/>
<keyword evidence="7" id="KW-0210">Decarboxylase</keyword>
<comment type="pathway">
    <text evidence="2">Amino-acid biosynthesis; L-tryptophan biosynthesis; L-tryptophan from chorismate: step 4/5.</text>
</comment>